<keyword evidence="4" id="KW-0121">Carboxypeptidase</keyword>
<keyword evidence="3" id="KW-0732">Signal</keyword>
<protein>
    <submittedName>
        <fullName evidence="4">D-alanyl-D-alanine carboxypeptidase/D-alanyl-D-alanine-endopeptidase</fullName>
        <ecNumber evidence="4">3.4.16.4</ecNumber>
    </submittedName>
</protein>
<gene>
    <name evidence="4" type="primary">dacB</name>
    <name evidence="4" type="ORF">FEN17_09445</name>
</gene>
<dbReference type="GO" id="GO:0009002">
    <property type="term" value="F:serine-type D-Ala-D-Ala carboxypeptidase activity"/>
    <property type="evidence" value="ECO:0007669"/>
    <property type="project" value="UniProtKB-EC"/>
</dbReference>
<name>A0A5R9L622_9BACT</name>
<dbReference type="NCBIfam" id="TIGR00666">
    <property type="entry name" value="PBP4"/>
    <property type="match status" value="1"/>
</dbReference>
<accession>A0A5R9L622</accession>
<dbReference type="Proteomes" id="UP000306402">
    <property type="component" value="Unassembled WGS sequence"/>
</dbReference>
<evidence type="ECO:0000256" key="2">
    <source>
        <dbReference type="ARBA" id="ARBA00022801"/>
    </source>
</evidence>
<dbReference type="OrthoDB" id="9802627at2"/>
<dbReference type="EMBL" id="VCEJ01000002">
    <property type="protein sequence ID" value="TLV03797.1"/>
    <property type="molecule type" value="Genomic_DNA"/>
</dbReference>
<reference evidence="4 5" key="1">
    <citation type="submission" date="2019-05" db="EMBL/GenBank/DDBJ databases">
        <authorList>
            <person name="Qu J.-H."/>
        </authorList>
    </citation>
    <scope>NUCLEOTIDE SEQUENCE [LARGE SCALE GENOMIC DNA]</scope>
    <source>
        <strain evidence="4 5">T17</strain>
    </source>
</reference>
<evidence type="ECO:0000256" key="3">
    <source>
        <dbReference type="SAM" id="SignalP"/>
    </source>
</evidence>
<dbReference type="InterPro" id="IPR012338">
    <property type="entry name" value="Beta-lactam/transpept-like"/>
</dbReference>
<evidence type="ECO:0000313" key="4">
    <source>
        <dbReference type="EMBL" id="TLV03797.1"/>
    </source>
</evidence>
<dbReference type="PRINTS" id="PR00922">
    <property type="entry name" value="DADACBPTASE3"/>
</dbReference>
<dbReference type="InterPro" id="IPR000667">
    <property type="entry name" value="Peptidase_S13"/>
</dbReference>
<feature type="chain" id="PRO_5024421209" evidence="3">
    <location>
        <begin position="19"/>
        <end position="490"/>
    </location>
</feature>
<feature type="signal peptide" evidence="3">
    <location>
        <begin position="1"/>
        <end position="18"/>
    </location>
</feature>
<evidence type="ECO:0000313" key="5">
    <source>
        <dbReference type="Proteomes" id="UP000306402"/>
    </source>
</evidence>
<dbReference type="SUPFAM" id="SSF56601">
    <property type="entry name" value="beta-lactamase/transpeptidase-like"/>
    <property type="match status" value="1"/>
</dbReference>
<dbReference type="Gene3D" id="3.50.80.20">
    <property type="entry name" value="D-Ala-D-Ala carboxypeptidase C, peptidase S13"/>
    <property type="match status" value="1"/>
</dbReference>
<dbReference type="PANTHER" id="PTHR30023:SF0">
    <property type="entry name" value="PENICILLIN-SENSITIVE CARBOXYPEPTIDASE A"/>
    <property type="match status" value="1"/>
</dbReference>
<dbReference type="RefSeq" id="WP_138365007.1">
    <property type="nucleotide sequence ID" value="NZ_VCEJ01000002.1"/>
</dbReference>
<dbReference type="EC" id="3.4.16.4" evidence="4"/>
<keyword evidence="2 4" id="KW-0378">Hydrolase</keyword>
<dbReference type="Gene3D" id="3.40.710.10">
    <property type="entry name" value="DD-peptidase/beta-lactamase superfamily"/>
    <property type="match status" value="1"/>
</dbReference>
<sequence>MRLYALLFLIFFSQNSFSQTIDSLALNALRDAVLELQNSEIMRSGSLAVSVKSVKEKGFVFGINQERSLPSASILKLVSTATVLSVFGGDFKFQTFLEHDGVISGDTLKGNLYIHGTGDPSLGSDRFTGYLKSNELLNRWTAAVKKAGIKYIKGKVLADASFFDSNTVASTWIWGDIGNYYGAGVQGLNFNENLYRIKFKPGVEFGDPTSVLGTEPDIPYLTFTNQVTTGEKGSGDKTIVYSSPLGNNVVLTGTIPAGVATFSVKGSIPNPAEYVAFALKRSLVNASVNVTDELLPLKIAGAPTPVSKQILDEYKSPPLRDLCQQTNFWSINLYADTFFKQAGKRLSGKSEYDNAATAITAFWSGKGADLRGFYIKDGSGLSPSGSVTANSMTDILNIVNSDVSFNDFYKSIGILGQNGTVRNLGKGSRAAGNMHAKSGSIEGTRAFAGYVTAKSGALLSFTIIANKYMPGSQRLVSDELVRLMTLIAQL</sequence>
<dbReference type="Pfam" id="PF02113">
    <property type="entry name" value="Peptidase_S13"/>
    <property type="match status" value="1"/>
</dbReference>
<keyword evidence="5" id="KW-1185">Reference proteome</keyword>
<evidence type="ECO:0000256" key="1">
    <source>
        <dbReference type="ARBA" id="ARBA00006096"/>
    </source>
</evidence>
<dbReference type="AlphaFoldDB" id="A0A5R9L622"/>
<organism evidence="4 5">
    <name type="scientific">Dyadobacter luticola</name>
    <dbReference type="NCBI Taxonomy" id="1979387"/>
    <lineage>
        <taxon>Bacteria</taxon>
        <taxon>Pseudomonadati</taxon>
        <taxon>Bacteroidota</taxon>
        <taxon>Cytophagia</taxon>
        <taxon>Cytophagales</taxon>
        <taxon>Spirosomataceae</taxon>
        <taxon>Dyadobacter</taxon>
    </lineage>
</organism>
<dbReference type="GO" id="GO:0000270">
    <property type="term" value="P:peptidoglycan metabolic process"/>
    <property type="evidence" value="ECO:0007669"/>
    <property type="project" value="TreeGrafter"/>
</dbReference>
<comment type="caution">
    <text evidence="4">The sequence shown here is derived from an EMBL/GenBank/DDBJ whole genome shotgun (WGS) entry which is preliminary data.</text>
</comment>
<dbReference type="GO" id="GO:0006508">
    <property type="term" value="P:proteolysis"/>
    <property type="evidence" value="ECO:0007669"/>
    <property type="project" value="InterPro"/>
</dbReference>
<keyword evidence="4" id="KW-0645">Protease</keyword>
<proteinExistence type="inferred from homology"/>
<comment type="similarity">
    <text evidence="1">Belongs to the peptidase S13 family.</text>
</comment>
<dbReference type="PANTHER" id="PTHR30023">
    <property type="entry name" value="D-ALANYL-D-ALANINE CARBOXYPEPTIDASE"/>
    <property type="match status" value="1"/>
</dbReference>